<feature type="domain" description="DUF1722" evidence="1">
    <location>
        <begin position="15"/>
        <end position="124"/>
    </location>
</feature>
<dbReference type="RefSeq" id="WP_111247539.1">
    <property type="nucleotide sequence ID" value="NZ_JAFLVY010000013.1"/>
</dbReference>
<comment type="caution">
    <text evidence="2">The sequence shown here is derived from an EMBL/GenBank/DDBJ whole genome shotgun (WGS) entry which is preliminary data.</text>
</comment>
<evidence type="ECO:0000313" key="2">
    <source>
        <dbReference type="EMBL" id="PZL74993.1"/>
    </source>
</evidence>
<dbReference type="EMBL" id="PIEU01000049">
    <property type="protein sequence ID" value="PZL74993.1"/>
    <property type="molecule type" value="Genomic_DNA"/>
</dbReference>
<dbReference type="STRING" id="1077675.BCR22_05780"/>
<evidence type="ECO:0000259" key="1">
    <source>
        <dbReference type="Pfam" id="PF08349"/>
    </source>
</evidence>
<name>A0A2W4A237_9ENTE</name>
<dbReference type="AlphaFoldDB" id="A0A2W4A237"/>
<gene>
    <name evidence="2" type="ORF">CI088_06090</name>
</gene>
<proteinExistence type="predicted"/>
<dbReference type="InterPro" id="IPR013560">
    <property type="entry name" value="DUF1722"/>
</dbReference>
<accession>A0A2W4A237</accession>
<protein>
    <submittedName>
        <fullName evidence="2">DUF1722 domain-containing protein</fullName>
    </submittedName>
</protein>
<evidence type="ECO:0000313" key="3">
    <source>
        <dbReference type="Proteomes" id="UP000249828"/>
    </source>
</evidence>
<dbReference type="Proteomes" id="UP000249828">
    <property type="component" value="Unassembled WGS sequence"/>
</dbReference>
<dbReference type="Pfam" id="PF08349">
    <property type="entry name" value="DUF1722"/>
    <property type="match status" value="1"/>
</dbReference>
<reference evidence="2 3" key="1">
    <citation type="submission" date="2017-11" db="EMBL/GenBank/DDBJ databases">
        <title>Draft genome sequence of Enterococcus plantarum TRW2 strain isolated from lettuce.</title>
        <authorList>
            <person name="Kim E.B."/>
            <person name="Marco M.L."/>
            <person name="Williams T.R."/>
            <person name="You I.H."/>
        </authorList>
    </citation>
    <scope>NUCLEOTIDE SEQUENCE [LARGE SCALE GENOMIC DNA]</scope>
    <source>
        <strain evidence="2 3">TRW2</strain>
    </source>
</reference>
<keyword evidence="3" id="KW-1185">Reference proteome</keyword>
<organism evidence="2 3">
    <name type="scientific">Enterococcus plantarum</name>
    <dbReference type="NCBI Taxonomy" id="1077675"/>
    <lineage>
        <taxon>Bacteria</taxon>
        <taxon>Bacillati</taxon>
        <taxon>Bacillota</taxon>
        <taxon>Bacilli</taxon>
        <taxon>Lactobacillales</taxon>
        <taxon>Enterococcaceae</taxon>
        <taxon>Enterococcus</taxon>
    </lineage>
</organism>
<sequence length="128" mass="15193">MKRIVQRQQEWSSLKYLILSKSQPDYRAIRKLFADDGWDEAKEQAFRGYLKHALAEPSKKGNLLNAYQHVWGYFKKQATETERQQYEVLSVNFSVDQDALSLFLRELTLKYQEPYLLQSALLFPKEEN</sequence>